<dbReference type="InterPro" id="IPR050640">
    <property type="entry name" value="Bact_2-comp_sensor_kinase"/>
</dbReference>
<dbReference type="Pfam" id="PF06580">
    <property type="entry name" value="His_kinase"/>
    <property type="match status" value="1"/>
</dbReference>
<evidence type="ECO:0000313" key="5">
    <source>
        <dbReference type="EMBL" id="GAA4034136.1"/>
    </source>
</evidence>
<sequence length="417" mass="45356">MTPISGATTKQFLATLSDKFRQAFDTTATWVTQLSWWKFILFAILVLTAGSIMQETLFSSSSPDVRSEKHGSGKVTHGRSKLIDDGDSDIRIDATGIHITKSKPATASPPAVPVIPETPATDANAVTATSPATGDVHISLPPEVSREVQDVIADAVDDAAAQKVETYREKSSDWFMNFVLLLILGLFGTKALMGGKKRAEAQAVIANAAAEREAMQRQVSEARMQMMQAQVEPHFLFNTLASVEHLIETDPPRAARMQHSLILYLRAVLPQMRENAPITNLGREVDMVRAYLDLLKMRMEERLIVDWQIPDGLRSAAFPPMMLQSLVENAIKHGLESKADGGTLRLSAEIADRVLRVSVTDTGLGFGAIASDGTGLGLQSIRERLKLMHGIEAQLIIVPNPVGGVIATIEVPYTLAK</sequence>
<feature type="region of interest" description="Disordered" evidence="2">
    <location>
        <begin position="58"/>
        <end position="80"/>
    </location>
</feature>
<dbReference type="EMBL" id="BAAAZE010000016">
    <property type="protein sequence ID" value="GAA4034136.1"/>
    <property type="molecule type" value="Genomic_DNA"/>
</dbReference>
<evidence type="ECO:0000256" key="2">
    <source>
        <dbReference type="SAM" id="MobiDB-lite"/>
    </source>
</evidence>
<keyword evidence="3" id="KW-1133">Transmembrane helix</keyword>
<evidence type="ECO:0000256" key="3">
    <source>
        <dbReference type="SAM" id="Phobius"/>
    </source>
</evidence>
<dbReference type="RefSeq" id="WP_344765647.1">
    <property type="nucleotide sequence ID" value="NZ_BAAAZE010000016.1"/>
</dbReference>
<reference evidence="6" key="1">
    <citation type="journal article" date="2019" name="Int. J. Syst. Evol. Microbiol.">
        <title>The Global Catalogue of Microorganisms (GCM) 10K type strain sequencing project: providing services to taxonomists for standard genome sequencing and annotation.</title>
        <authorList>
            <consortium name="The Broad Institute Genomics Platform"/>
            <consortium name="The Broad Institute Genome Sequencing Center for Infectious Disease"/>
            <person name="Wu L."/>
            <person name="Ma J."/>
        </authorList>
    </citation>
    <scope>NUCLEOTIDE SEQUENCE [LARGE SCALE GENOMIC DNA]</scope>
    <source>
        <strain evidence="6">JCM 16673</strain>
    </source>
</reference>
<feature type="coiled-coil region" evidence="1">
    <location>
        <begin position="198"/>
        <end position="232"/>
    </location>
</feature>
<dbReference type="PANTHER" id="PTHR34220:SF9">
    <property type="entry name" value="SIGNAL TRANSDUCTION HISTIDINE KINASE INTERNAL REGION DOMAIN-CONTAINING PROTEIN"/>
    <property type="match status" value="1"/>
</dbReference>
<dbReference type="InterPro" id="IPR036890">
    <property type="entry name" value="HATPase_C_sf"/>
</dbReference>
<dbReference type="SMART" id="SM00387">
    <property type="entry name" value="HATPase_c"/>
    <property type="match status" value="1"/>
</dbReference>
<feature type="transmembrane region" description="Helical" evidence="3">
    <location>
        <begin position="34"/>
        <end position="53"/>
    </location>
</feature>
<dbReference type="PANTHER" id="PTHR34220">
    <property type="entry name" value="SENSOR HISTIDINE KINASE YPDA"/>
    <property type="match status" value="1"/>
</dbReference>
<evidence type="ECO:0000313" key="6">
    <source>
        <dbReference type="Proteomes" id="UP001501353"/>
    </source>
</evidence>
<gene>
    <name evidence="5" type="ORF">GCM10022212_36790</name>
</gene>
<name>A0ABP7U0U3_9BURK</name>
<dbReference type="Pfam" id="PF02518">
    <property type="entry name" value="HATPase_c"/>
    <property type="match status" value="1"/>
</dbReference>
<dbReference type="SUPFAM" id="SSF55874">
    <property type="entry name" value="ATPase domain of HSP90 chaperone/DNA topoisomerase II/histidine kinase"/>
    <property type="match status" value="1"/>
</dbReference>
<comment type="caution">
    <text evidence="5">The sequence shown here is derived from an EMBL/GenBank/DDBJ whole genome shotgun (WGS) entry which is preliminary data.</text>
</comment>
<dbReference type="PROSITE" id="PS50109">
    <property type="entry name" value="HIS_KIN"/>
    <property type="match status" value="1"/>
</dbReference>
<protein>
    <recommendedName>
        <fullName evidence="4">Histidine kinase domain-containing protein</fullName>
    </recommendedName>
</protein>
<dbReference type="Gene3D" id="3.30.565.10">
    <property type="entry name" value="Histidine kinase-like ATPase, C-terminal domain"/>
    <property type="match status" value="1"/>
</dbReference>
<evidence type="ECO:0000259" key="4">
    <source>
        <dbReference type="PROSITE" id="PS50109"/>
    </source>
</evidence>
<dbReference type="InterPro" id="IPR010559">
    <property type="entry name" value="Sig_transdc_His_kin_internal"/>
</dbReference>
<proteinExistence type="predicted"/>
<dbReference type="InterPro" id="IPR003594">
    <property type="entry name" value="HATPase_dom"/>
</dbReference>
<keyword evidence="1" id="KW-0175">Coiled coil</keyword>
<dbReference type="InterPro" id="IPR005467">
    <property type="entry name" value="His_kinase_dom"/>
</dbReference>
<dbReference type="Proteomes" id="UP001501353">
    <property type="component" value="Unassembled WGS sequence"/>
</dbReference>
<organism evidence="5 6">
    <name type="scientific">Actimicrobium antarcticum</name>
    <dbReference type="NCBI Taxonomy" id="1051899"/>
    <lineage>
        <taxon>Bacteria</taxon>
        <taxon>Pseudomonadati</taxon>
        <taxon>Pseudomonadota</taxon>
        <taxon>Betaproteobacteria</taxon>
        <taxon>Burkholderiales</taxon>
        <taxon>Oxalobacteraceae</taxon>
        <taxon>Actimicrobium</taxon>
    </lineage>
</organism>
<feature type="domain" description="Histidine kinase" evidence="4">
    <location>
        <begin position="322"/>
        <end position="415"/>
    </location>
</feature>
<evidence type="ECO:0000256" key="1">
    <source>
        <dbReference type="SAM" id="Coils"/>
    </source>
</evidence>
<keyword evidence="6" id="KW-1185">Reference proteome</keyword>
<keyword evidence="3" id="KW-0812">Transmembrane</keyword>
<keyword evidence="3" id="KW-0472">Membrane</keyword>
<accession>A0ABP7U0U3</accession>